<evidence type="ECO:0000313" key="2">
    <source>
        <dbReference type="EMBL" id="PIO70730.1"/>
    </source>
</evidence>
<accession>A0A2G9UML5</accession>
<feature type="region of interest" description="Disordered" evidence="1">
    <location>
        <begin position="26"/>
        <end position="70"/>
    </location>
</feature>
<evidence type="ECO:0000313" key="3">
    <source>
        <dbReference type="Proteomes" id="UP000230423"/>
    </source>
</evidence>
<reference evidence="2 3" key="1">
    <citation type="submission" date="2015-09" db="EMBL/GenBank/DDBJ databases">
        <title>Draft genome of the parasitic nematode Teladorsagia circumcincta isolate WARC Sus (inbred).</title>
        <authorList>
            <person name="Mitreva M."/>
        </authorList>
    </citation>
    <scope>NUCLEOTIDE SEQUENCE [LARGE SCALE GENOMIC DNA]</scope>
    <source>
        <strain evidence="2 3">S</strain>
    </source>
</reference>
<protein>
    <submittedName>
        <fullName evidence="2">Uncharacterized protein</fullName>
    </submittedName>
</protein>
<keyword evidence="3" id="KW-1185">Reference proteome</keyword>
<gene>
    <name evidence="2" type="ORF">TELCIR_07400</name>
</gene>
<feature type="compositionally biased region" description="Basic and acidic residues" evidence="1">
    <location>
        <begin position="31"/>
        <end position="52"/>
    </location>
</feature>
<dbReference type="EMBL" id="KZ346172">
    <property type="protein sequence ID" value="PIO70730.1"/>
    <property type="molecule type" value="Genomic_DNA"/>
</dbReference>
<dbReference type="Proteomes" id="UP000230423">
    <property type="component" value="Unassembled WGS sequence"/>
</dbReference>
<dbReference type="OrthoDB" id="5868914at2759"/>
<name>A0A2G9UML5_TELCI</name>
<organism evidence="2 3">
    <name type="scientific">Teladorsagia circumcincta</name>
    <name type="common">Brown stomach worm</name>
    <name type="synonym">Ostertagia circumcincta</name>
    <dbReference type="NCBI Taxonomy" id="45464"/>
    <lineage>
        <taxon>Eukaryota</taxon>
        <taxon>Metazoa</taxon>
        <taxon>Ecdysozoa</taxon>
        <taxon>Nematoda</taxon>
        <taxon>Chromadorea</taxon>
        <taxon>Rhabditida</taxon>
        <taxon>Rhabditina</taxon>
        <taxon>Rhabditomorpha</taxon>
        <taxon>Strongyloidea</taxon>
        <taxon>Trichostrongylidae</taxon>
        <taxon>Teladorsagia</taxon>
    </lineage>
</organism>
<proteinExistence type="predicted"/>
<evidence type="ECO:0000256" key="1">
    <source>
        <dbReference type="SAM" id="MobiDB-lite"/>
    </source>
</evidence>
<sequence length="94" mass="10793">MNKQNLKKKRAQIFLLQETSTKYEPLPNAIKSDRDEVNVSAEPLRRAESEKRARAKNAASSDVETDEMPTSELFPVKKALRYNKNSGKYDDISY</sequence>
<dbReference type="AlphaFoldDB" id="A0A2G9UML5"/>